<name>U2V5Y4_9ACTN</name>
<dbReference type="RefSeq" id="WP_021726336.1">
    <property type="nucleotide sequence ID" value="NZ_AWEZ01000047.1"/>
</dbReference>
<dbReference type="PATRIC" id="fig|1125712.3.peg.1422"/>
<dbReference type="STRING" id="1125712.HMPREF1316_2363"/>
<sequence length="93" mass="10148">MYELRRVERGAFDFSIDGTEWSVPSYDTLSLDQVEGFATAHDNAAAEKALRGFFEDAAPGCTEGLLLREFMSLVKAWQHDSGVTAGESAPSSE</sequence>
<evidence type="ECO:0000313" key="2">
    <source>
        <dbReference type="Proteomes" id="UP000016638"/>
    </source>
</evidence>
<dbReference type="EMBL" id="AWEZ01000047">
    <property type="protein sequence ID" value="ERL08061.1"/>
    <property type="molecule type" value="Genomic_DNA"/>
</dbReference>
<evidence type="ECO:0000313" key="1">
    <source>
        <dbReference type="EMBL" id="ERL08061.1"/>
    </source>
</evidence>
<dbReference type="OrthoDB" id="5118740at2"/>
<dbReference type="AlphaFoldDB" id="U2V5Y4"/>
<protein>
    <submittedName>
        <fullName evidence="1">Uncharacterized protein</fullName>
    </submittedName>
</protein>
<gene>
    <name evidence="1" type="ORF">HMPREF1316_2363</name>
</gene>
<reference evidence="1 2" key="1">
    <citation type="submission" date="2013-08" db="EMBL/GenBank/DDBJ databases">
        <authorList>
            <person name="Durkin A.S."/>
            <person name="Haft D.R."/>
            <person name="McCorrison J."/>
            <person name="Torralba M."/>
            <person name="Gillis M."/>
            <person name="Haft D.H."/>
            <person name="Methe B."/>
            <person name="Sutton G."/>
            <person name="Nelson K.E."/>
        </authorList>
    </citation>
    <scope>NUCLEOTIDE SEQUENCE [LARGE SCALE GENOMIC DNA]</scope>
    <source>
        <strain evidence="1 2">F0195</strain>
    </source>
</reference>
<comment type="caution">
    <text evidence="1">The sequence shown here is derived from an EMBL/GenBank/DDBJ whole genome shotgun (WGS) entry which is preliminary data.</text>
</comment>
<proteinExistence type="predicted"/>
<accession>U2V5Y4</accession>
<dbReference type="Proteomes" id="UP000016638">
    <property type="component" value="Unassembled WGS sequence"/>
</dbReference>
<keyword evidence="2" id="KW-1185">Reference proteome</keyword>
<organism evidence="1 2">
    <name type="scientific">Olsenella profusa F0195</name>
    <dbReference type="NCBI Taxonomy" id="1125712"/>
    <lineage>
        <taxon>Bacteria</taxon>
        <taxon>Bacillati</taxon>
        <taxon>Actinomycetota</taxon>
        <taxon>Coriobacteriia</taxon>
        <taxon>Coriobacteriales</taxon>
        <taxon>Atopobiaceae</taxon>
        <taxon>Olsenella</taxon>
    </lineage>
</organism>